<comment type="caution">
    <text evidence="2">The sequence shown here is derived from an EMBL/GenBank/DDBJ whole genome shotgun (WGS) entry which is preliminary data.</text>
</comment>
<proteinExistence type="predicted"/>
<dbReference type="InterPro" id="IPR045795">
    <property type="entry name" value="SLT_4"/>
</dbReference>
<organism evidence="2">
    <name type="scientific">marine sediment metagenome</name>
    <dbReference type="NCBI Taxonomy" id="412755"/>
    <lineage>
        <taxon>unclassified sequences</taxon>
        <taxon>metagenomes</taxon>
        <taxon>ecological metagenomes</taxon>
    </lineage>
</organism>
<dbReference type="InterPro" id="IPR023346">
    <property type="entry name" value="Lysozyme-like_dom_sf"/>
</dbReference>
<reference evidence="2" key="1">
    <citation type="journal article" date="2015" name="Nature">
        <title>Complex archaea that bridge the gap between prokaryotes and eukaryotes.</title>
        <authorList>
            <person name="Spang A."/>
            <person name="Saw J.H."/>
            <person name="Jorgensen S.L."/>
            <person name="Zaremba-Niedzwiedzka K."/>
            <person name="Martijn J."/>
            <person name="Lind A.E."/>
            <person name="van Eijk R."/>
            <person name="Schleper C."/>
            <person name="Guy L."/>
            <person name="Ettema T.J."/>
        </authorList>
    </citation>
    <scope>NUCLEOTIDE SEQUENCE</scope>
</reference>
<accession>A0A0F9W6A0</accession>
<name>A0A0F9W6A0_9ZZZZ</name>
<dbReference type="EMBL" id="LAZR01000002">
    <property type="protein sequence ID" value="KKO11840.1"/>
    <property type="molecule type" value="Genomic_DNA"/>
</dbReference>
<gene>
    <name evidence="2" type="ORF">LCGC14_0013440</name>
</gene>
<dbReference type="CDD" id="cd00442">
    <property type="entry name" value="Lyz-like"/>
    <property type="match status" value="1"/>
</dbReference>
<dbReference type="SUPFAM" id="SSF53955">
    <property type="entry name" value="Lysozyme-like"/>
    <property type="match status" value="1"/>
</dbReference>
<evidence type="ECO:0000313" key="2">
    <source>
        <dbReference type="EMBL" id="KKO11840.1"/>
    </source>
</evidence>
<dbReference type="Pfam" id="PF19489">
    <property type="entry name" value="SLT_4"/>
    <property type="match status" value="1"/>
</dbReference>
<dbReference type="Gene3D" id="1.10.530.10">
    <property type="match status" value="1"/>
</dbReference>
<protein>
    <recommendedName>
        <fullName evidence="1">Transglycosylase SLT domain-containing protein</fullName>
    </recommendedName>
</protein>
<sequence length="202" mass="23768">MRLLLASTILLFLTACVSTRPANPGNVCDMFEERRSWYRAAERTEERWDVPVPVTMAFINQESGFQARARPQRTRLLGFIPWTRPSTARGYAQALNTTWDEYRRETGNMLARRSNFGDAVDFVGWYNQHSYRRNSIQRDDARNLYLAYHEGHAGFNRGTYRDKAWLMPVAERVQQNANRYQLQYASCREELGRSWIRRVLGF</sequence>
<evidence type="ECO:0000259" key="1">
    <source>
        <dbReference type="Pfam" id="PF19489"/>
    </source>
</evidence>
<dbReference type="PROSITE" id="PS51257">
    <property type="entry name" value="PROKAR_LIPOPROTEIN"/>
    <property type="match status" value="1"/>
</dbReference>
<dbReference type="AlphaFoldDB" id="A0A0F9W6A0"/>
<feature type="domain" description="Transglycosylase SLT" evidence="1">
    <location>
        <begin position="6"/>
        <end position="187"/>
    </location>
</feature>